<proteinExistence type="predicted"/>
<dbReference type="InterPro" id="IPR029060">
    <property type="entry name" value="PIN-like_dom_sf"/>
</dbReference>
<comment type="caution">
    <text evidence="3">The sequence shown here is derived from an EMBL/GenBank/DDBJ whole genome shotgun (WGS) entry which is preliminary data.</text>
</comment>
<evidence type="ECO:0000313" key="3">
    <source>
        <dbReference type="EMBL" id="KKN60857.1"/>
    </source>
</evidence>
<dbReference type="EMBL" id="LAZR01000680">
    <property type="protein sequence ID" value="KKN60857.1"/>
    <property type="molecule type" value="Genomic_DNA"/>
</dbReference>
<evidence type="ECO:0000256" key="1">
    <source>
        <dbReference type="ARBA" id="ARBA00022842"/>
    </source>
</evidence>
<sequence length="146" mass="16600">MKRIVIDASVVLKWYLADEGYSQKALSILDKYVSSEIDILAPSLLEYEVTNGLIIAKKRGRIQEKKIITAIDGFMSLEIKLTNLSLYYSKVIHYCKIYNRSAYDASYLALADDEGISLVTADKGLYNMVKKNLKWVEWLGDFSLST</sequence>
<feature type="domain" description="PIN" evidence="2">
    <location>
        <begin position="4"/>
        <end position="128"/>
    </location>
</feature>
<dbReference type="PANTHER" id="PTHR35901">
    <property type="entry name" value="RIBONUCLEASE VAPC3"/>
    <property type="match status" value="1"/>
</dbReference>
<protein>
    <recommendedName>
        <fullName evidence="2">PIN domain-containing protein</fullName>
    </recommendedName>
</protein>
<keyword evidence="1" id="KW-0460">Magnesium</keyword>
<dbReference type="InterPro" id="IPR044153">
    <property type="entry name" value="PIN_Pae0151-like"/>
</dbReference>
<dbReference type="AlphaFoldDB" id="A0A0F9SEZ8"/>
<dbReference type="InterPro" id="IPR002716">
    <property type="entry name" value="PIN_dom"/>
</dbReference>
<organism evidence="3">
    <name type="scientific">marine sediment metagenome</name>
    <dbReference type="NCBI Taxonomy" id="412755"/>
    <lineage>
        <taxon>unclassified sequences</taxon>
        <taxon>metagenomes</taxon>
        <taxon>ecological metagenomes</taxon>
    </lineage>
</organism>
<dbReference type="InterPro" id="IPR051619">
    <property type="entry name" value="TypeII_TA_RNase_PINc/VapC"/>
</dbReference>
<gene>
    <name evidence="3" type="ORF">LCGC14_0527980</name>
</gene>
<dbReference type="PANTHER" id="PTHR35901:SF1">
    <property type="entry name" value="EXONUCLEASE VAPC9"/>
    <property type="match status" value="1"/>
</dbReference>
<evidence type="ECO:0000259" key="2">
    <source>
        <dbReference type="Pfam" id="PF01850"/>
    </source>
</evidence>
<reference evidence="3" key="1">
    <citation type="journal article" date="2015" name="Nature">
        <title>Complex archaea that bridge the gap between prokaryotes and eukaryotes.</title>
        <authorList>
            <person name="Spang A."/>
            <person name="Saw J.H."/>
            <person name="Jorgensen S.L."/>
            <person name="Zaremba-Niedzwiedzka K."/>
            <person name="Martijn J."/>
            <person name="Lind A.E."/>
            <person name="van Eijk R."/>
            <person name="Schleper C."/>
            <person name="Guy L."/>
            <person name="Ettema T.J."/>
        </authorList>
    </citation>
    <scope>NUCLEOTIDE SEQUENCE</scope>
</reference>
<dbReference type="SUPFAM" id="SSF88723">
    <property type="entry name" value="PIN domain-like"/>
    <property type="match status" value="1"/>
</dbReference>
<name>A0A0F9SEZ8_9ZZZZ</name>
<dbReference type="CDD" id="cd09873">
    <property type="entry name" value="PIN_Pae0151-like"/>
    <property type="match status" value="1"/>
</dbReference>
<dbReference type="Pfam" id="PF01850">
    <property type="entry name" value="PIN"/>
    <property type="match status" value="1"/>
</dbReference>
<accession>A0A0F9SEZ8</accession>
<dbReference type="Gene3D" id="3.40.50.1010">
    <property type="entry name" value="5'-nuclease"/>
    <property type="match status" value="1"/>
</dbReference>